<dbReference type="AlphaFoldDB" id="A0A1W2DCE4"/>
<dbReference type="PANTHER" id="PTHR33495">
    <property type="entry name" value="ANTI-SIGMA FACTOR ANTAGONIST TM_1081-RELATED-RELATED"/>
    <property type="match status" value="1"/>
</dbReference>
<proteinExistence type="inferred from homology"/>
<dbReference type="RefSeq" id="WP_084401175.1">
    <property type="nucleotide sequence ID" value="NZ_FWYC01000007.1"/>
</dbReference>
<accession>A0A1W2DCE4</accession>
<dbReference type="GO" id="GO:0043856">
    <property type="term" value="F:anti-sigma factor antagonist activity"/>
    <property type="evidence" value="ECO:0007669"/>
    <property type="project" value="InterPro"/>
</dbReference>
<feature type="domain" description="STAS" evidence="4">
    <location>
        <begin position="39"/>
        <end position="140"/>
    </location>
</feature>
<evidence type="ECO:0000313" key="5">
    <source>
        <dbReference type="EMBL" id="SMC94812.1"/>
    </source>
</evidence>
<dbReference type="EMBL" id="FWYC01000007">
    <property type="protein sequence ID" value="SMC94812.1"/>
    <property type="molecule type" value="Genomic_DNA"/>
</dbReference>
<dbReference type="STRING" id="40571.SAMN05660733_02826"/>
<evidence type="ECO:0000256" key="2">
    <source>
        <dbReference type="RuleBase" id="RU003749"/>
    </source>
</evidence>
<organism evidence="5 6">
    <name type="scientific">Lentzea albidocapillata</name>
    <dbReference type="NCBI Taxonomy" id="40571"/>
    <lineage>
        <taxon>Bacteria</taxon>
        <taxon>Bacillati</taxon>
        <taxon>Actinomycetota</taxon>
        <taxon>Actinomycetes</taxon>
        <taxon>Pseudonocardiales</taxon>
        <taxon>Pseudonocardiaceae</taxon>
        <taxon>Lentzea</taxon>
    </lineage>
</organism>
<evidence type="ECO:0000313" key="6">
    <source>
        <dbReference type="Proteomes" id="UP000192840"/>
    </source>
</evidence>
<dbReference type="InterPro" id="IPR002645">
    <property type="entry name" value="STAS_dom"/>
</dbReference>
<dbReference type="Pfam" id="PF01740">
    <property type="entry name" value="STAS"/>
    <property type="match status" value="1"/>
</dbReference>
<dbReference type="Proteomes" id="UP000192840">
    <property type="component" value="Unassembled WGS sequence"/>
</dbReference>
<evidence type="ECO:0000256" key="3">
    <source>
        <dbReference type="SAM" id="MobiDB-lite"/>
    </source>
</evidence>
<keyword evidence="6" id="KW-1185">Reference proteome</keyword>
<sequence>MSTVVDFQVSLSSPSEARDQLSPFPILEPLTATTHAAWPGVLVITVRGEVDMFTVPLLRTCLREQIRHSGPDVIVDLSEVGFLAAAGLTVLATAHKAAIAAGVAFRVVANTRPVLRPLRVTELGAVLGCYPDLDSAQAASSAPRLSEPHQSVDKGRAGQ</sequence>
<dbReference type="PROSITE" id="PS50801">
    <property type="entry name" value="STAS"/>
    <property type="match status" value="1"/>
</dbReference>
<reference evidence="6" key="1">
    <citation type="submission" date="2017-04" db="EMBL/GenBank/DDBJ databases">
        <authorList>
            <person name="Varghese N."/>
            <person name="Submissions S."/>
        </authorList>
    </citation>
    <scope>NUCLEOTIDE SEQUENCE [LARGE SCALE GENOMIC DNA]</scope>
    <source>
        <strain evidence="6">DSM 44073</strain>
    </source>
</reference>
<dbReference type="eggNOG" id="COG1366">
    <property type="taxonomic scope" value="Bacteria"/>
</dbReference>
<dbReference type="Gene3D" id="3.30.750.24">
    <property type="entry name" value="STAS domain"/>
    <property type="match status" value="1"/>
</dbReference>
<feature type="region of interest" description="Disordered" evidence="3">
    <location>
        <begin position="139"/>
        <end position="159"/>
    </location>
</feature>
<feature type="compositionally biased region" description="Basic and acidic residues" evidence="3">
    <location>
        <begin position="146"/>
        <end position="159"/>
    </location>
</feature>
<name>A0A1W2DCE4_9PSEU</name>
<dbReference type="NCBIfam" id="TIGR00377">
    <property type="entry name" value="ant_ant_sig"/>
    <property type="match status" value="1"/>
</dbReference>
<dbReference type="InterPro" id="IPR003658">
    <property type="entry name" value="Anti-sigma_ant"/>
</dbReference>
<dbReference type="InterPro" id="IPR036513">
    <property type="entry name" value="STAS_dom_sf"/>
</dbReference>
<dbReference type="OrthoDB" id="3576811at2"/>
<dbReference type="SUPFAM" id="SSF52091">
    <property type="entry name" value="SpoIIaa-like"/>
    <property type="match status" value="1"/>
</dbReference>
<gene>
    <name evidence="5" type="ORF">SAMN05660733_02826</name>
</gene>
<dbReference type="PANTHER" id="PTHR33495:SF2">
    <property type="entry name" value="ANTI-SIGMA FACTOR ANTAGONIST TM_1081-RELATED"/>
    <property type="match status" value="1"/>
</dbReference>
<comment type="similarity">
    <text evidence="1 2">Belongs to the anti-sigma-factor antagonist family.</text>
</comment>
<evidence type="ECO:0000256" key="1">
    <source>
        <dbReference type="ARBA" id="ARBA00009013"/>
    </source>
</evidence>
<dbReference type="CDD" id="cd07043">
    <property type="entry name" value="STAS_anti-anti-sigma_factors"/>
    <property type="match status" value="1"/>
</dbReference>
<evidence type="ECO:0000259" key="4">
    <source>
        <dbReference type="PROSITE" id="PS50801"/>
    </source>
</evidence>
<protein>
    <recommendedName>
        <fullName evidence="2">Anti-sigma factor antagonist</fullName>
    </recommendedName>
</protein>